<evidence type="ECO:0000313" key="2">
    <source>
        <dbReference type="Proteomes" id="UP000183610"/>
    </source>
</evidence>
<organism evidence="1 2">
    <name type="scientific">Listeria ivanovii</name>
    <dbReference type="NCBI Taxonomy" id="1638"/>
    <lineage>
        <taxon>Bacteria</taxon>
        <taxon>Bacillati</taxon>
        <taxon>Bacillota</taxon>
        <taxon>Bacilli</taxon>
        <taxon>Bacillales</taxon>
        <taxon>Listeriaceae</taxon>
        <taxon>Listeria</taxon>
    </lineage>
</organism>
<protein>
    <recommendedName>
        <fullName evidence="3">GIY-YIG nuclease family protein</fullName>
    </recommendedName>
</protein>
<proteinExistence type="predicted"/>
<sequence length="133" mass="15000">MNASAHLANFYKKPAIKGRDKMNKDNRKELIRAYKDKAPDAGVYRFISRESGKSLIDNTMDLKGIANKLAFGVKIGAGNMLPPEMAKEAKQFGIESIDFEILEKVDIKPEMTKEDIKQENDILLSLWLEKVNG</sequence>
<dbReference type="AlphaFoldDB" id="A0AAX2DMX0"/>
<name>A0AAX2DMX0_LISIV</name>
<dbReference type="InterPro" id="IPR035901">
    <property type="entry name" value="GIY-YIG_endonuc_sf"/>
</dbReference>
<dbReference type="Gene3D" id="3.40.1440.10">
    <property type="entry name" value="GIY-YIG endonuclease"/>
    <property type="match status" value="1"/>
</dbReference>
<dbReference type="CDD" id="cd10451">
    <property type="entry name" value="GIY-YIG_LuxR_like"/>
    <property type="match status" value="1"/>
</dbReference>
<accession>A0AAX2DMX0</accession>
<dbReference type="EMBL" id="FNMX01000003">
    <property type="protein sequence ID" value="SDW43157.1"/>
    <property type="molecule type" value="Genomic_DNA"/>
</dbReference>
<reference evidence="1 2" key="1">
    <citation type="submission" date="2016-10" db="EMBL/GenBank/DDBJ databases">
        <authorList>
            <person name="Varghese N."/>
            <person name="Submissions S."/>
        </authorList>
    </citation>
    <scope>NUCLEOTIDE SEQUENCE [LARGE SCALE GENOMIC DNA]</scope>
    <source>
        <strain evidence="1 2">ATCC 49954</strain>
    </source>
</reference>
<dbReference type="Proteomes" id="UP000183610">
    <property type="component" value="Unassembled WGS sequence"/>
</dbReference>
<comment type="caution">
    <text evidence="1">The sequence shown here is derived from an EMBL/GenBank/DDBJ whole genome shotgun (WGS) entry which is preliminary data.</text>
</comment>
<gene>
    <name evidence="1" type="ORF">SAMN05421782_103162</name>
</gene>
<evidence type="ECO:0000313" key="1">
    <source>
        <dbReference type="EMBL" id="SDW43157.1"/>
    </source>
</evidence>
<evidence type="ECO:0008006" key="3">
    <source>
        <dbReference type="Google" id="ProtNLM"/>
    </source>
</evidence>